<dbReference type="InterPro" id="IPR036390">
    <property type="entry name" value="WH_DNA-bd_sf"/>
</dbReference>
<evidence type="ECO:0000256" key="1">
    <source>
        <dbReference type="ARBA" id="ARBA00011046"/>
    </source>
</evidence>
<evidence type="ECO:0000256" key="4">
    <source>
        <dbReference type="ARBA" id="ARBA00023163"/>
    </source>
</evidence>
<keyword evidence="2" id="KW-0805">Transcription regulation</keyword>
<dbReference type="SUPFAM" id="SSF46785">
    <property type="entry name" value="Winged helix' DNA-binding domain"/>
    <property type="match status" value="1"/>
</dbReference>
<dbReference type="OrthoDB" id="1098508at2"/>
<dbReference type="RefSeq" id="WP_127343101.1">
    <property type="nucleotide sequence ID" value="NZ_RJJX01000005.1"/>
</dbReference>
<keyword evidence="3" id="KW-0238">DNA-binding</keyword>
<evidence type="ECO:0000256" key="3">
    <source>
        <dbReference type="ARBA" id="ARBA00023125"/>
    </source>
</evidence>
<evidence type="ECO:0000256" key="2">
    <source>
        <dbReference type="ARBA" id="ARBA00023015"/>
    </source>
</evidence>
<evidence type="ECO:0000313" key="5">
    <source>
        <dbReference type="EMBL" id="RUT79049.1"/>
    </source>
</evidence>
<protein>
    <submittedName>
        <fullName evidence="5">BlaI/MecI/CopY family transcriptional regulator</fullName>
    </submittedName>
</protein>
<keyword evidence="6" id="KW-1185">Reference proteome</keyword>
<dbReference type="InterPro" id="IPR036388">
    <property type="entry name" value="WH-like_DNA-bd_sf"/>
</dbReference>
<keyword evidence="4" id="KW-0804">Transcription</keyword>
<dbReference type="Pfam" id="PF03965">
    <property type="entry name" value="Penicillinase_R"/>
    <property type="match status" value="1"/>
</dbReference>
<proteinExistence type="inferred from homology"/>
<dbReference type="InterPro" id="IPR005650">
    <property type="entry name" value="BlaI_family"/>
</dbReference>
<comment type="caution">
    <text evidence="5">The sequence shown here is derived from an EMBL/GenBank/DDBJ whole genome shotgun (WGS) entry which is preliminary data.</text>
</comment>
<dbReference type="EMBL" id="RJJX01000005">
    <property type="protein sequence ID" value="RUT79049.1"/>
    <property type="molecule type" value="Genomic_DNA"/>
</dbReference>
<sequence length="124" mass="14754">MKELTRAEEQVMQILWKLENAFVKEIIEKISEPKPAYNTISTIVRILEKKGFVGHVAYGKSHQYYPLITKKDYTKKFMKGFVRNYFSNSYRDMVSFFAKEEQVSLSELEEVKRMVEEQIKKQSE</sequence>
<organism evidence="5 6">
    <name type="scientific">Ancylomarina longa</name>
    <dbReference type="NCBI Taxonomy" id="2487017"/>
    <lineage>
        <taxon>Bacteria</taxon>
        <taxon>Pseudomonadati</taxon>
        <taxon>Bacteroidota</taxon>
        <taxon>Bacteroidia</taxon>
        <taxon>Marinilabiliales</taxon>
        <taxon>Marinifilaceae</taxon>
        <taxon>Ancylomarina</taxon>
    </lineage>
</organism>
<accession>A0A434AXC0</accession>
<reference evidence="5 6" key="1">
    <citation type="submission" date="2018-11" db="EMBL/GenBank/DDBJ databases">
        <title>Parancylomarina longa gen. nov., sp. nov., isolated from sediments of southern Okinawa.</title>
        <authorList>
            <person name="Fu T."/>
        </authorList>
    </citation>
    <scope>NUCLEOTIDE SEQUENCE [LARGE SCALE GENOMIC DNA]</scope>
    <source>
        <strain evidence="5 6">T3-2 S1-C</strain>
    </source>
</reference>
<dbReference type="Gene3D" id="1.10.4040.10">
    <property type="entry name" value="Penicillinase repressor domain"/>
    <property type="match status" value="1"/>
</dbReference>
<dbReference type="GO" id="GO:0045892">
    <property type="term" value="P:negative regulation of DNA-templated transcription"/>
    <property type="evidence" value="ECO:0007669"/>
    <property type="project" value="InterPro"/>
</dbReference>
<dbReference type="GO" id="GO:0003677">
    <property type="term" value="F:DNA binding"/>
    <property type="evidence" value="ECO:0007669"/>
    <property type="project" value="UniProtKB-KW"/>
</dbReference>
<comment type="similarity">
    <text evidence="1">Belongs to the BlaI transcriptional regulatory family.</text>
</comment>
<dbReference type="AlphaFoldDB" id="A0A434AXC0"/>
<dbReference type="Gene3D" id="1.10.10.10">
    <property type="entry name" value="Winged helix-like DNA-binding domain superfamily/Winged helix DNA-binding domain"/>
    <property type="match status" value="1"/>
</dbReference>
<dbReference type="Proteomes" id="UP000282985">
    <property type="component" value="Unassembled WGS sequence"/>
</dbReference>
<name>A0A434AXC0_9BACT</name>
<gene>
    <name evidence="5" type="ORF">DLK05_06110</name>
</gene>
<dbReference type="PIRSF" id="PIRSF019455">
    <property type="entry name" value="CopR_AtkY"/>
    <property type="match status" value="1"/>
</dbReference>
<evidence type="ECO:0000313" key="6">
    <source>
        <dbReference type="Proteomes" id="UP000282985"/>
    </source>
</evidence>